<protein>
    <submittedName>
        <fullName evidence="2">Uncharacterized protein</fullName>
    </submittedName>
</protein>
<name>A0A8H6HSZ5_9AGAR</name>
<evidence type="ECO:0000313" key="2">
    <source>
        <dbReference type="EMBL" id="KAF6751852.1"/>
    </source>
</evidence>
<dbReference type="AlphaFoldDB" id="A0A8H6HSZ5"/>
<keyword evidence="3" id="KW-1185">Reference proteome</keyword>
<proteinExistence type="predicted"/>
<feature type="region of interest" description="Disordered" evidence="1">
    <location>
        <begin position="223"/>
        <end position="243"/>
    </location>
</feature>
<sequence length="324" mass="35787">MWALDILIQHTSPSSSGHPSQNKCSLRLRNVHRSQMAEIPRAKFAVSPAHGLQSPASPILVFSEAQPAYRERVISSQPLRSHHTSIRGPSHTSLLAIPPLPAYTNRVYFHSRYDPYNPPVIEIHHPHPPASPYSARRKEANPTPHLLTTIVLTVQLPHRSPCDASIWIPPYAYHASGWIPPRYPLPHPPPPDPKHQPPLPTQRTRPFFNRRFTQSSITRPSVVHLPIPPQLNPTSTPAKTTSSRSNRLQLSHIGLALDRHPPVVPRGGRGGWTKAREDAVARIQVELVKAETGKKDGSGEGSVRRCAVAGIAVILLAVGFDFGM</sequence>
<accession>A0A8H6HSZ5</accession>
<gene>
    <name evidence="2" type="ORF">DFP72DRAFT_467028</name>
</gene>
<feature type="compositionally biased region" description="Polar residues" evidence="1">
    <location>
        <begin position="232"/>
        <end position="243"/>
    </location>
</feature>
<dbReference type="Proteomes" id="UP000521943">
    <property type="component" value="Unassembled WGS sequence"/>
</dbReference>
<dbReference type="EMBL" id="JACGCI010000047">
    <property type="protein sequence ID" value="KAF6751852.1"/>
    <property type="molecule type" value="Genomic_DNA"/>
</dbReference>
<evidence type="ECO:0000256" key="1">
    <source>
        <dbReference type="SAM" id="MobiDB-lite"/>
    </source>
</evidence>
<organism evidence="2 3">
    <name type="scientific">Ephemerocybe angulata</name>
    <dbReference type="NCBI Taxonomy" id="980116"/>
    <lineage>
        <taxon>Eukaryota</taxon>
        <taxon>Fungi</taxon>
        <taxon>Dikarya</taxon>
        <taxon>Basidiomycota</taxon>
        <taxon>Agaricomycotina</taxon>
        <taxon>Agaricomycetes</taxon>
        <taxon>Agaricomycetidae</taxon>
        <taxon>Agaricales</taxon>
        <taxon>Agaricineae</taxon>
        <taxon>Psathyrellaceae</taxon>
        <taxon>Ephemerocybe</taxon>
    </lineage>
</organism>
<reference evidence="2 3" key="1">
    <citation type="submission" date="2020-07" db="EMBL/GenBank/DDBJ databases">
        <title>Comparative genomics of pyrophilous fungi reveals a link between fire events and developmental genes.</title>
        <authorList>
            <consortium name="DOE Joint Genome Institute"/>
            <person name="Steindorff A.S."/>
            <person name="Carver A."/>
            <person name="Calhoun S."/>
            <person name="Stillman K."/>
            <person name="Liu H."/>
            <person name="Lipzen A."/>
            <person name="Pangilinan J."/>
            <person name="Labutti K."/>
            <person name="Bruns T.D."/>
            <person name="Grigoriev I.V."/>
        </authorList>
    </citation>
    <scope>NUCLEOTIDE SEQUENCE [LARGE SCALE GENOMIC DNA]</scope>
    <source>
        <strain evidence="2 3">CBS 144469</strain>
    </source>
</reference>
<evidence type="ECO:0000313" key="3">
    <source>
        <dbReference type="Proteomes" id="UP000521943"/>
    </source>
</evidence>
<comment type="caution">
    <text evidence="2">The sequence shown here is derived from an EMBL/GenBank/DDBJ whole genome shotgun (WGS) entry which is preliminary data.</text>
</comment>